<accession>A0A4R6ZET2</accession>
<feature type="non-terminal residue" evidence="3">
    <location>
        <position position="498"/>
    </location>
</feature>
<sequence>MKNTSKKIAVGLLTTTIVASQIFPTSLSLSESLSGGQLAEATVATDYFSNVSSQSSNIIVNEVAGKITVAVNLAKLSAGGTIRIRATSNGVGAVLYNYGILETPTTTGIKVYTLDKKVEIPQFGTISVDYWNKAGTAIVATVAYMFMDGGVTSTNQDLSNATNLVNNLFTDSNKNSLKPTTDQAAIDKAQAAVDKLAAGTDKTNLQNDINKAKDLLAKQTADKTAQNTAKTAVDALFTDATKTGIKATTDQAAIDAAQALVNKVQDPTVKADLQKDIDKAQSLLNAKSEQAKQNTANTAVKELFTNNDPASNAIKDTTNQKAIDDAQKTIDVLAPGPVKTALQADLDKAQDLLDARTQQAADDQNQKAVANYAVNQLFVNNTPASDAIKASTDQDAIDSAQAEINKIKDPALKVGLQKDLDRAQELLNQRNAANQAEQAKQDAAKKAVDELFNNNTPASNAIKPATNQATIDAAQALVNKVTDPTVKAALQADVDKAQ</sequence>
<dbReference type="Proteomes" id="UP000295558">
    <property type="component" value="Unassembled WGS sequence"/>
</dbReference>
<dbReference type="RefSeq" id="WP_243832153.1">
    <property type="nucleotide sequence ID" value="NZ_SNZK01000020.1"/>
</dbReference>
<keyword evidence="4" id="KW-1185">Reference proteome</keyword>
<evidence type="ECO:0000313" key="4">
    <source>
        <dbReference type="Proteomes" id="UP000295558"/>
    </source>
</evidence>
<comment type="caution">
    <text evidence="3">The sequence shown here is derived from an EMBL/GenBank/DDBJ whole genome shotgun (WGS) entry which is preliminary data.</text>
</comment>
<dbReference type="AlphaFoldDB" id="A0A4R6ZET2"/>
<feature type="coiled-coil region" evidence="1">
    <location>
        <begin position="416"/>
        <end position="446"/>
    </location>
</feature>
<organism evidence="3 4">
    <name type="scientific">Listeria rocourtiae</name>
    <dbReference type="NCBI Taxonomy" id="647910"/>
    <lineage>
        <taxon>Bacteria</taxon>
        <taxon>Bacillati</taxon>
        <taxon>Bacillota</taxon>
        <taxon>Bacilli</taxon>
        <taxon>Bacillales</taxon>
        <taxon>Listeriaceae</taxon>
        <taxon>Listeria</taxon>
    </lineage>
</organism>
<evidence type="ECO:0000259" key="2">
    <source>
        <dbReference type="Pfam" id="PF18449"/>
    </source>
</evidence>
<protein>
    <recommendedName>
        <fullName evidence="2">Pesticidal crystal protein Cry1Aa domain-containing protein</fullName>
    </recommendedName>
</protein>
<gene>
    <name evidence="3" type="ORF">DFP96_12019</name>
</gene>
<feature type="domain" description="Pesticidal crystal protein Cry1Aa" evidence="2">
    <location>
        <begin position="225"/>
        <end position="286"/>
    </location>
</feature>
<name>A0A4R6ZET2_9LIST</name>
<feature type="domain" description="Pesticidal crystal protein Cry1Aa" evidence="2">
    <location>
        <begin position="366"/>
        <end position="428"/>
    </location>
</feature>
<feature type="domain" description="Pesticidal crystal protein Cry1Aa" evidence="2">
    <location>
        <begin position="440"/>
        <end position="498"/>
    </location>
</feature>
<proteinExistence type="predicted"/>
<feature type="domain" description="Pesticidal crystal protein Cry1Aa" evidence="2">
    <location>
        <begin position="156"/>
        <end position="216"/>
    </location>
</feature>
<dbReference type="Pfam" id="PF18449">
    <property type="entry name" value="Endotoxin_C2"/>
    <property type="match status" value="5"/>
</dbReference>
<reference evidence="3 4" key="1">
    <citation type="submission" date="2019-03" db="EMBL/GenBank/DDBJ databases">
        <title>Genomic Encyclopedia of Type Strains, Phase III (KMG-III): the genomes of soil and plant-associated and newly described type strains.</title>
        <authorList>
            <person name="Whitman W."/>
        </authorList>
    </citation>
    <scope>NUCLEOTIDE SEQUENCE [LARGE SCALE GENOMIC DNA]</scope>
    <source>
        <strain evidence="3 4">CECT 7972</strain>
    </source>
</reference>
<evidence type="ECO:0000256" key="1">
    <source>
        <dbReference type="SAM" id="Coils"/>
    </source>
</evidence>
<evidence type="ECO:0000313" key="3">
    <source>
        <dbReference type="EMBL" id="TDR50575.1"/>
    </source>
</evidence>
<keyword evidence="1" id="KW-0175">Coiled coil</keyword>
<feature type="domain" description="Pesticidal crystal protein Cry1Aa" evidence="2">
    <location>
        <begin position="292"/>
        <end position="355"/>
    </location>
</feature>
<dbReference type="InterPro" id="IPR054544">
    <property type="entry name" value="Pest_crys_Cry1Aa_dom-IV"/>
</dbReference>
<dbReference type="EMBL" id="SNZK01000020">
    <property type="protein sequence ID" value="TDR50575.1"/>
    <property type="molecule type" value="Genomic_DNA"/>
</dbReference>